<dbReference type="OrthoDB" id="370517at2"/>
<accession>E1R2Z7</accession>
<dbReference type="EMBL" id="CP002116">
    <property type="protein sequence ID" value="ADK81183.1"/>
    <property type="molecule type" value="Genomic_DNA"/>
</dbReference>
<sequence>MFDYYLLIGLIYTIIGFFFALLYYFVFKKPIFGRFVGALIVALVGSFFGGVVEYLFSDLIHSLTNFAGVVNIFPPIIVSIIFLQIFSSVGAGKKNRDKEDR</sequence>
<evidence type="ECO:0000313" key="3">
    <source>
        <dbReference type="Proteomes" id="UP000002318"/>
    </source>
</evidence>
<dbReference type="STRING" id="573413.Spirs_2061"/>
<feature type="transmembrane region" description="Helical" evidence="1">
    <location>
        <begin position="32"/>
        <end position="52"/>
    </location>
</feature>
<evidence type="ECO:0000313" key="2">
    <source>
        <dbReference type="EMBL" id="ADK81183.1"/>
    </source>
</evidence>
<name>E1R2Z7_SEDSS</name>
<feature type="transmembrane region" description="Helical" evidence="1">
    <location>
        <begin position="72"/>
        <end position="92"/>
    </location>
</feature>
<dbReference type="KEGG" id="ssm:Spirs_2061"/>
<organism evidence="2 3">
    <name type="scientific">Sediminispirochaeta smaragdinae (strain DSM 11293 / JCM 15392 / SEBR 4228)</name>
    <name type="common">Spirochaeta smaragdinae</name>
    <dbReference type="NCBI Taxonomy" id="573413"/>
    <lineage>
        <taxon>Bacteria</taxon>
        <taxon>Pseudomonadati</taxon>
        <taxon>Spirochaetota</taxon>
        <taxon>Spirochaetia</taxon>
        <taxon>Spirochaetales</taxon>
        <taxon>Spirochaetaceae</taxon>
        <taxon>Sediminispirochaeta</taxon>
    </lineage>
</organism>
<reference evidence="2 3" key="1">
    <citation type="journal article" date="2010" name="Stand. Genomic Sci.">
        <title>Complete genome sequence of Spirochaeta smaragdinae type strain (SEBR 4228).</title>
        <authorList>
            <person name="Mavromatis K."/>
            <person name="Yasawong M."/>
            <person name="Chertkov O."/>
            <person name="Lapidus A."/>
            <person name="Lucas S."/>
            <person name="Nolan M."/>
            <person name="Del Rio T.G."/>
            <person name="Tice H."/>
            <person name="Cheng J.F."/>
            <person name="Pitluck S."/>
            <person name="Liolios K."/>
            <person name="Ivanova N."/>
            <person name="Tapia R."/>
            <person name="Han C."/>
            <person name="Bruce D."/>
            <person name="Goodwin L."/>
            <person name="Pati A."/>
            <person name="Chen A."/>
            <person name="Palaniappan K."/>
            <person name="Land M."/>
            <person name="Hauser L."/>
            <person name="Chang Y.J."/>
            <person name="Jeffries C.D."/>
            <person name="Detter J.C."/>
            <person name="Rohde M."/>
            <person name="Brambilla E."/>
            <person name="Spring S."/>
            <person name="Goker M."/>
            <person name="Sikorski J."/>
            <person name="Woyke T."/>
            <person name="Bristow J."/>
            <person name="Eisen J.A."/>
            <person name="Markowitz V."/>
            <person name="Hugenholtz P."/>
            <person name="Klenk H.P."/>
            <person name="Kyrpides N.C."/>
        </authorList>
    </citation>
    <scope>NUCLEOTIDE SEQUENCE [LARGE SCALE GENOMIC DNA]</scope>
    <source>
        <strain evidence="3">DSM 11293 / JCM 15392 / SEBR 4228</strain>
    </source>
</reference>
<keyword evidence="3" id="KW-1185">Reference proteome</keyword>
<proteinExistence type="predicted"/>
<keyword evidence="1" id="KW-1133">Transmembrane helix</keyword>
<dbReference type="AlphaFoldDB" id="E1R2Z7"/>
<evidence type="ECO:0000256" key="1">
    <source>
        <dbReference type="SAM" id="Phobius"/>
    </source>
</evidence>
<feature type="transmembrane region" description="Helical" evidence="1">
    <location>
        <begin position="6"/>
        <end position="25"/>
    </location>
</feature>
<dbReference type="Proteomes" id="UP000002318">
    <property type="component" value="Chromosome"/>
</dbReference>
<dbReference type="HOGENOM" id="CLU_2289910_0_0_12"/>
<gene>
    <name evidence="2" type="ordered locus">Spirs_2061</name>
</gene>
<keyword evidence="1" id="KW-0472">Membrane</keyword>
<keyword evidence="1" id="KW-0812">Transmembrane</keyword>
<protein>
    <submittedName>
        <fullName evidence="2">Uncharacterized protein</fullName>
    </submittedName>
</protein>
<dbReference type="RefSeq" id="WP_013254647.1">
    <property type="nucleotide sequence ID" value="NC_014364.1"/>
</dbReference>